<name>A0A7R8WLG3_9CRUS</name>
<accession>A0A7R8WLG3</accession>
<dbReference type="GO" id="GO:0005768">
    <property type="term" value="C:endosome"/>
    <property type="evidence" value="ECO:0007669"/>
    <property type="project" value="TreeGrafter"/>
</dbReference>
<comment type="similarity">
    <text evidence="1">Belongs to the VPS16 family.</text>
</comment>
<gene>
    <name evidence="3" type="ORF">CTOB1V02_LOCUS8674</name>
</gene>
<dbReference type="PANTHER" id="PTHR12811">
    <property type="entry name" value="VACUOLAR PROTEIN SORTING VPS16"/>
    <property type="match status" value="1"/>
</dbReference>
<reference evidence="3" key="1">
    <citation type="submission" date="2020-11" db="EMBL/GenBank/DDBJ databases">
        <authorList>
            <person name="Tran Van P."/>
        </authorList>
    </citation>
    <scope>NUCLEOTIDE SEQUENCE</scope>
</reference>
<dbReference type="Gene3D" id="1.10.150.780">
    <property type="entry name" value="Vps16, C-terminal region"/>
    <property type="match status" value="1"/>
</dbReference>
<dbReference type="GO" id="GO:0003779">
    <property type="term" value="F:actin binding"/>
    <property type="evidence" value="ECO:0007669"/>
    <property type="project" value="TreeGrafter"/>
</dbReference>
<organism evidence="3">
    <name type="scientific">Cyprideis torosa</name>
    <dbReference type="NCBI Taxonomy" id="163714"/>
    <lineage>
        <taxon>Eukaryota</taxon>
        <taxon>Metazoa</taxon>
        <taxon>Ecdysozoa</taxon>
        <taxon>Arthropoda</taxon>
        <taxon>Crustacea</taxon>
        <taxon>Oligostraca</taxon>
        <taxon>Ostracoda</taxon>
        <taxon>Podocopa</taxon>
        <taxon>Podocopida</taxon>
        <taxon>Cytherocopina</taxon>
        <taxon>Cytheroidea</taxon>
        <taxon>Cytherideidae</taxon>
        <taxon>Cyprideis</taxon>
    </lineage>
</organism>
<dbReference type="InterPro" id="IPR016534">
    <property type="entry name" value="VPS16"/>
</dbReference>
<dbReference type="GO" id="GO:0016197">
    <property type="term" value="P:endosomal transport"/>
    <property type="evidence" value="ECO:0007669"/>
    <property type="project" value="TreeGrafter"/>
</dbReference>
<dbReference type="Pfam" id="PF04841">
    <property type="entry name" value="Vps16_N"/>
    <property type="match status" value="1"/>
</dbReference>
<sequence>MAASLDGQNLALLSNGILWIGTSDFRRKEAEFDSRGTARAKQLVWCGSDALVALFEEALLVIAKNGQNWFSYTMDPQLVLLPEIDGVTLISSDSREFLEKVHSSCVEIFRIGSMAPGAMLMEAGKEFMNRSHRADDYLREIRSRLKEAVTQCIKAAGFEPEVELQKSLLRAAKLGKGFIPGYDPAPFVDITRSLRAIHSLKTDAGMPLTHAQYKALGERTVLDRLVARKMYLLALKMAEFLRMPEKDGAHRVLVHWACAKVKETKSGDTETVANAIAEKLGYSAGGISFAEIAGKANELGKKQLAAKLLRFESVSSKQVPLLLKLGEDEEALRQAVASGDSDQVFFVLLHLRDKKNLGEFQMSIRGFPVAQSLYIQLCRLQSRDALRDVYQQEDDFLGQATIRLQEAYAAKTTDGELAMLVGAQDCFKKAKTDAAKLWANLTEEESRLLKYQLMESNGWALGVGTHGGSRLRPLAGWIYTAIVRPMLTYASVVWVPAILRQGRVRELEKVQRLGLRLITAAFHTTPTMAMEMALGFEAVDIRVAMEAVWAAVQLKKEDEEEKNRRTEFVSIDQQVSLEQKFRERIFLRRSLIDTVKELLLMREETLADKLRGEFRVNDERFFRLRLQTAAELRDWAYIEKMANLKKVLVGFEVFVSVCLERNQISEAKKYLPRVKDSLKVKYYVQAKLLGEAARIAFERKSLEDMNLVQSRCKPTDREVLALIAKYTQQLASSNPAATAKS</sequence>
<proteinExistence type="inferred from homology"/>
<dbReference type="PIRSF" id="PIRSF007949">
    <property type="entry name" value="VPS16"/>
    <property type="match status" value="1"/>
</dbReference>
<dbReference type="PANTHER" id="PTHR12811:SF0">
    <property type="entry name" value="VACUOLAR PROTEIN SORTING-ASSOCIATED PROTEIN 16 HOMOLOG"/>
    <property type="match status" value="1"/>
</dbReference>
<dbReference type="InterPro" id="IPR038132">
    <property type="entry name" value="Vps16_C_sf"/>
</dbReference>
<dbReference type="InterPro" id="IPR006925">
    <property type="entry name" value="Vps16_C"/>
</dbReference>
<dbReference type="GO" id="GO:0030897">
    <property type="term" value="C:HOPS complex"/>
    <property type="evidence" value="ECO:0007669"/>
    <property type="project" value="TreeGrafter"/>
</dbReference>
<dbReference type="EMBL" id="OB662986">
    <property type="protein sequence ID" value="CAD7230818.1"/>
    <property type="molecule type" value="Genomic_DNA"/>
</dbReference>
<evidence type="ECO:0000313" key="3">
    <source>
        <dbReference type="EMBL" id="CAD7230818.1"/>
    </source>
</evidence>
<evidence type="ECO:0000256" key="1">
    <source>
        <dbReference type="ARBA" id="ARBA00009250"/>
    </source>
</evidence>
<dbReference type="GO" id="GO:0005765">
    <property type="term" value="C:lysosomal membrane"/>
    <property type="evidence" value="ECO:0007669"/>
    <property type="project" value="TreeGrafter"/>
</dbReference>
<dbReference type="Pfam" id="PF04840">
    <property type="entry name" value="Vps16_C"/>
    <property type="match status" value="2"/>
</dbReference>
<dbReference type="GO" id="GO:0042144">
    <property type="term" value="P:vacuole fusion, non-autophagic"/>
    <property type="evidence" value="ECO:0007669"/>
    <property type="project" value="TreeGrafter"/>
</dbReference>
<dbReference type="InterPro" id="IPR006926">
    <property type="entry name" value="Vps16_N"/>
</dbReference>
<evidence type="ECO:0000256" key="2">
    <source>
        <dbReference type="ARBA" id="ARBA00017947"/>
    </source>
</evidence>
<dbReference type="OrthoDB" id="1792at2759"/>
<dbReference type="GO" id="GO:0006886">
    <property type="term" value="P:intracellular protein transport"/>
    <property type="evidence" value="ECO:0007669"/>
    <property type="project" value="InterPro"/>
</dbReference>
<protein>
    <recommendedName>
        <fullName evidence="2">Vacuolar protein sorting-associated protein 16 homolog</fullName>
    </recommendedName>
</protein>
<dbReference type="AlphaFoldDB" id="A0A7R8WLG3"/>